<dbReference type="RefSeq" id="WP_168447370.1">
    <property type="nucleotide sequence ID" value="NZ_JAAXOW010000002.1"/>
</dbReference>
<feature type="transmembrane region" description="Helical" evidence="1">
    <location>
        <begin position="157"/>
        <end position="182"/>
    </location>
</feature>
<accession>A0A9X5FJM8</accession>
<comment type="caution">
    <text evidence="3">The sequence shown here is derived from an EMBL/GenBank/DDBJ whole genome shotgun (WGS) entry which is preliminary data.</text>
</comment>
<protein>
    <submittedName>
        <fullName evidence="3">DUF4126 domain-containing protein</fullName>
    </submittedName>
</protein>
<dbReference type="Pfam" id="PF13548">
    <property type="entry name" value="DUF4126"/>
    <property type="match status" value="1"/>
</dbReference>
<reference evidence="3 4" key="1">
    <citation type="submission" date="2020-04" db="EMBL/GenBank/DDBJ databases">
        <title>MicrobeNet Type strains.</title>
        <authorList>
            <person name="Nicholson A.C."/>
        </authorList>
    </citation>
    <scope>NUCLEOTIDE SEQUENCE [LARGE SCALE GENOMIC DNA]</scope>
    <source>
        <strain evidence="3 4">ATCC BAA-789</strain>
    </source>
</reference>
<evidence type="ECO:0000259" key="2">
    <source>
        <dbReference type="Pfam" id="PF13548"/>
    </source>
</evidence>
<sequence length="202" mass="20757">MIEVLTGTSLAAAAGLNAYLPLLGVGLLARFTGLVTLPEAWAWLTDERLLAVVAVLLVVETVADKVPVVDSINDVLQTVVRPASGGMVFAAGTTSQTVSVDDPSAFFADNTWVPVLVGVGVALVVHLLKASVRPVANTVTGGLAAPVLSVAEDAGSVALTIAAVVVPVLAAVGAVTVVVLLVRRLRRRRDERTRRRSAAAPA</sequence>
<evidence type="ECO:0000313" key="4">
    <source>
        <dbReference type="Proteomes" id="UP000774283"/>
    </source>
</evidence>
<gene>
    <name evidence="3" type="ORF">HF995_08590</name>
</gene>
<feature type="domain" description="DUF4126" evidence="2">
    <location>
        <begin position="5"/>
        <end position="186"/>
    </location>
</feature>
<keyword evidence="1" id="KW-0472">Membrane</keyword>
<dbReference type="AlphaFoldDB" id="A0A9X5FJM8"/>
<dbReference type="EMBL" id="JAAXOW010000002">
    <property type="protein sequence ID" value="NKX93323.1"/>
    <property type="molecule type" value="Genomic_DNA"/>
</dbReference>
<dbReference type="InterPro" id="IPR025196">
    <property type="entry name" value="DUF4126"/>
</dbReference>
<name>A0A9X5FJM8_9MICO</name>
<dbReference type="Proteomes" id="UP000774283">
    <property type="component" value="Unassembled WGS sequence"/>
</dbReference>
<feature type="transmembrane region" description="Helical" evidence="1">
    <location>
        <begin position="135"/>
        <end position="151"/>
    </location>
</feature>
<feature type="transmembrane region" description="Helical" evidence="1">
    <location>
        <begin position="18"/>
        <end position="37"/>
    </location>
</feature>
<evidence type="ECO:0000256" key="1">
    <source>
        <dbReference type="SAM" id="Phobius"/>
    </source>
</evidence>
<keyword evidence="4" id="KW-1185">Reference proteome</keyword>
<proteinExistence type="predicted"/>
<keyword evidence="1" id="KW-1133">Transmembrane helix</keyword>
<evidence type="ECO:0000313" key="3">
    <source>
        <dbReference type="EMBL" id="NKX93323.1"/>
    </source>
</evidence>
<organism evidence="3 4">
    <name type="scientific">Sanguibacter hominis ATCC BAA-789</name>
    <dbReference type="NCBI Taxonomy" id="1312740"/>
    <lineage>
        <taxon>Bacteria</taxon>
        <taxon>Bacillati</taxon>
        <taxon>Actinomycetota</taxon>
        <taxon>Actinomycetes</taxon>
        <taxon>Micrococcales</taxon>
        <taxon>Sanguibacteraceae</taxon>
        <taxon>Sanguibacter</taxon>
    </lineage>
</organism>
<feature type="transmembrane region" description="Helical" evidence="1">
    <location>
        <begin position="111"/>
        <end position="128"/>
    </location>
</feature>
<keyword evidence="1" id="KW-0812">Transmembrane</keyword>